<keyword evidence="5" id="KW-0808">Transferase</keyword>
<evidence type="ECO:0000256" key="5">
    <source>
        <dbReference type="ARBA" id="ARBA00022679"/>
    </source>
</evidence>
<dbReference type="CDD" id="cd00082">
    <property type="entry name" value="HisKA"/>
    <property type="match status" value="1"/>
</dbReference>
<dbReference type="InterPro" id="IPR036890">
    <property type="entry name" value="HATPase_C_sf"/>
</dbReference>
<keyword evidence="13" id="KW-1185">Reference proteome</keyword>
<dbReference type="SMART" id="SM00388">
    <property type="entry name" value="HisKA"/>
    <property type="match status" value="1"/>
</dbReference>
<evidence type="ECO:0000256" key="4">
    <source>
        <dbReference type="ARBA" id="ARBA00022553"/>
    </source>
</evidence>
<keyword evidence="12" id="KW-0547">Nucleotide-binding</keyword>
<evidence type="ECO:0000259" key="11">
    <source>
        <dbReference type="PROSITE" id="PS50885"/>
    </source>
</evidence>
<keyword evidence="12" id="KW-0067">ATP-binding</keyword>
<dbReference type="PRINTS" id="PR00344">
    <property type="entry name" value="BCTRLSENSOR"/>
</dbReference>
<dbReference type="EC" id="2.7.13.3" evidence="3"/>
<evidence type="ECO:0000256" key="9">
    <source>
        <dbReference type="SAM" id="Phobius"/>
    </source>
</evidence>
<feature type="domain" description="Histidine kinase" evidence="10">
    <location>
        <begin position="481"/>
        <end position="736"/>
    </location>
</feature>
<dbReference type="InterPro" id="IPR003660">
    <property type="entry name" value="HAMP_dom"/>
</dbReference>
<protein>
    <recommendedName>
        <fullName evidence="3">histidine kinase</fullName>
        <ecNumber evidence="3">2.7.13.3</ecNumber>
    </recommendedName>
</protein>
<keyword evidence="7" id="KW-0902">Two-component regulatory system</keyword>
<dbReference type="PROSITE" id="PS50109">
    <property type="entry name" value="HIS_KIN"/>
    <property type="match status" value="1"/>
</dbReference>
<gene>
    <name evidence="12" type="ORF">ACE1CA_30790</name>
</gene>
<evidence type="ECO:0000256" key="1">
    <source>
        <dbReference type="ARBA" id="ARBA00000085"/>
    </source>
</evidence>
<dbReference type="PANTHER" id="PTHR43065:SF50">
    <property type="entry name" value="HISTIDINE KINASE"/>
    <property type="match status" value="1"/>
</dbReference>
<dbReference type="InterPro" id="IPR005467">
    <property type="entry name" value="His_kinase_dom"/>
</dbReference>
<dbReference type="Pfam" id="PF05228">
    <property type="entry name" value="CHASE4"/>
    <property type="match status" value="1"/>
</dbReference>
<dbReference type="InterPro" id="IPR036097">
    <property type="entry name" value="HisK_dim/P_sf"/>
</dbReference>
<dbReference type="RefSeq" id="WP_413281191.1">
    <property type="nucleotide sequence ID" value="NZ_JBHFNT010000284.1"/>
</dbReference>
<reference evidence="12 13" key="1">
    <citation type="submission" date="2024-09" db="EMBL/GenBank/DDBJ databases">
        <title>Floridaenema gen nov. (Aerosakkonemataceae, Aerosakkonematales ord. nov., Cyanobacteria) from benthic tropical and subtropical fresh waters, with the description of four new species.</title>
        <authorList>
            <person name="Moretto J.A."/>
            <person name="Berthold D.E."/>
            <person name="Lefler F.W."/>
            <person name="Huang I.-S."/>
            <person name="Laughinghouse H. IV."/>
        </authorList>
    </citation>
    <scope>NUCLEOTIDE SEQUENCE [LARGE SCALE GENOMIC DNA]</scope>
    <source>
        <strain evidence="12 13">BLCC-F167</strain>
    </source>
</reference>
<evidence type="ECO:0000256" key="7">
    <source>
        <dbReference type="ARBA" id="ARBA00023012"/>
    </source>
</evidence>
<sequence length="739" mass="83397">MKFQSLPIYQATLLIRSPENWRKLIVKYKHIKVKIIKTLQRLQTKILLFTFGASLLPILFLLGATWEFVYQPLIDLEKTRLDDQMLAFRGYTSATAQGLQDVTKSFAYWSDFYEAIPQRKISWIKTEVVDSLLLSTSVNVVQVMNLRGEILAQQGEVLRSPILQEKIAAMIAQKKLVQELVTIEDRKLLILVAAPVTRTNRTGDPHGTLIIGQILDKAWLEKFLTFSQPTTKLKIISPKGKLIISLDTRNSNNLENQHLSLKELLPVIENRQSLYEIDRQTGLNTIYAPLNSRGHLVAIAKIQITSQYFQQAYLALTRLILIGLILAIILSIAVANLLAKQIGVPINQLAKRSRTLAAGDLNAPIPGIGAGGELGQLASAYQEMAESLNSLVINLEKRVEERTLELENARLTLEERVEQRTKELWQKNQELQTASEQLKQLNLQLTIKADQLTDALSSLKKAQAQLIQTEKMSSLGQLVAGVAHEINNPINFIHANLSYVSTYSQDLLNLVQIYHQRYNDPEIEKQIEEIELDFIMIDLPKIISSMQSGSDRISQIVLALRNFSRLDEAEMKLVNLHEGINSTLLILQNRLYLGEQFPAIQIIKQYGYLPLVECYPRQINQVFMNIITNAIDAIKEGLAKQLIEKSKTFTPTIIVQTQKLDPEWVKIRFWNNGPVIPPHVISRIFDPFFTTKPVGKGTGLGLSASYQIIDKHGGTIDVSSAAEQGTEFVILLPIKNIRN</sequence>
<evidence type="ECO:0000259" key="10">
    <source>
        <dbReference type="PROSITE" id="PS50109"/>
    </source>
</evidence>
<dbReference type="Gene3D" id="3.30.565.10">
    <property type="entry name" value="Histidine kinase-like ATPase, C-terminal domain"/>
    <property type="match status" value="1"/>
</dbReference>
<dbReference type="InterPro" id="IPR003594">
    <property type="entry name" value="HATPase_dom"/>
</dbReference>
<evidence type="ECO:0000256" key="6">
    <source>
        <dbReference type="ARBA" id="ARBA00022777"/>
    </source>
</evidence>
<dbReference type="PANTHER" id="PTHR43065">
    <property type="entry name" value="SENSOR HISTIDINE KINASE"/>
    <property type="match status" value="1"/>
</dbReference>
<comment type="catalytic activity">
    <reaction evidence="1">
        <text>ATP + protein L-histidine = ADP + protein N-phospho-L-histidine.</text>
        <dbReference type="EC" id="2.7.13.3"/>
    </reaction>
</comment>
<dbReference type="Gene3D" id="6.10.340.10">
    <property type="match status" value="1"/>
</dbReference>
<dbReference type="Gene3D" id="1.10.287.130">
    <property type="match status" value="1"/>
</dbReference>
<dbReference type="InterPro" id="IPR007892">
    <property type="entry name" value="CHASE4"/>
</dbReference>
<dbReference type="GO" id="GO:0005524">
    <property type="term" value="F:ATP binding"/>
    <property type="evidence" value="ECO:0007669"/>
    <property type="project" value="UniProtKB-KW"/>
</dbReference>
<comment type="caution">
    <text evidence="12">The sequence shown here is derived from an EMBL/GenBank/DDBJ whole genome shotgun (WGS) entry which is preliminary data.</text>
</comment>
<dbReference type="SUPFAM" id="SSF47384">
    <property type="entry name" value="Homodimeric domain of signal transducing histidine kinase"/>
    <property type="match status" value="1"/>
</dbReference>
<feature type="coiled-coil region" evidence="8">
    <location>
        <begin position="378"/>
        <end position="451"/>
    </location>
</feature>
<feature type="domain" description="HAMP" evidence="11">
    <location>
        <begin position="340"/>
        <end position="393"/>
    </location>
</feature>
<organism evidence="12 13">
    <name type="scientific">Floridaenema evergladense BLCC-F167</name>
    <dbReference type="NCBI Taxonomy" id="3153639"/>
    <lineage>
        <taxon>Bacteria</taxon>
        <taxon>Bacillati</taxon>
        <taxon>Cyanobacteriota</taxon>
        <taxon>Cyanophyceae</taxon>
        <taxon>Oscillatoriophycideae</taxon>
        <taxon>Aerosakkonematales</taxon>
        <taxon>Aerosakkonemataceae</taxon>
        <taxon>Floridanema</taxon>
        <taxon>Floridanema evergladense</taxon>
    </lineage>
</organism>
<accession>A0ABV4WUV3</accession>
<evidence type="ECO:0000313" key="12">
    <source>
        <dbReference type="EMBL" id="MFB2838898.1"/>
    </source>
</evidence>
<keyword evidence="9" id="KW-0812">Transmembrane</keyword>
<dbReference type="EMBL" id="JBHFNT010000284">
    <property type="protein sequence ID" value="MFB2838898.1"/>
    <property type="molecule type" value="Genomic_DNA"/>
</dbReference>
<keyword evidence="8" id="KW-0175">Coiled coil</keyword>
<dbReference type="InterPro" id="IPR003661">
    <property type="entry name" value="HisK_dim/P_dom"/>
</dbReference>
<keyword evidence="9" id="KW-1133">Transmembrane helix</keyword>
<feature type="transmembrane region" description="Helical" evidence="9">
    <location>
        <begin position="312"/>
        <end position="339"/>
    </location>
</feature>
<comment type="subcellular location">
    <subcellularLocation>
        <location evidence="2">Membrane</location>
    </subcellularLocation>
</comment>
<keyword evidence="4" id="KW-0597">Phosphoprotein</keyword>
<dbReference type="CDD" id="cd06225">
    <property type="entry name" value="HAMP"/>
    <property type="match status" value="1"/>
</dbReference>
<evidence type="ECO:0000256" key="3">
    <source>
        <dbReference type="ARBA" id="ARBA00012438"/>
    </source>
</evidence>
<dbReference type="SMART" id="SM00387">
    <property type="entry name" value="HATPase_c"/>
    <property type="match status" value="1"/>
</dbReference>
<dbReference type="SUPFAM" id="SSF55874">
    <property type="entry name" value="ATPase domain of HSP90 chaperone/DNA topoisomerase II/histidine kinase"/>
    <property type="match status" value="1"/>
</dbReference>
<evidence type="ECO:0000256" key="2">
    <source>
        <dbReference type="ARBA" id="ARBA00004370"/>
    </source>
</evidence>
<name>A0ABV4WUV3_9CYAN</name>
<dbReference type="Pfam" id="PF00672">
    <property type="entry name" value="HAMP"/>
    <property type="match status" value="1"/>
</dbReference>
<keyword evidence="6" id="KW-0418">Kinase</keyword>
<dbReference type="SUPFAM" id="SSF158472">
    <property type="entry name" value="HAMP domain-like"/>
    <property type="match status" value="1"/>
</dbReference>
<evidence type="ECO:0000313" key="13">
    <source>
        <dbReference type="Proteomes" id="UP001576780"/>
    </source>
</evidence>
<keyword evidence="9" id="KW-0472">Membrane</keyword>
<dbReference type="SMART" id="SM00304">
    <property type="entry name" value="HAMP"/>
    <property type="match status" value="1"/>
</dbReference>
<feature type="transmembrane region" description="Helical" evidence="9">
    <location>
        <begin position="46"/>
        <end position="66"/>
    </location>
</feature>
<proteinExistence type="predicted"/>
<evidence type="ECO:0000256" key="8">
    <source>
        <dbReference type="SAM" id="Coils"/>
    </source>
</evidence>
<dbReference type="Proteomes" id="UP001576780">
    <property type="component" value="Unassembled WGS sequence"/>
</dbReference>
<dbReference type="Pfam" id="PF02518">
    <property type="entry name" value="HATPase_c"/>
    <property type="match status" value="1"/>
</dbReference>
<dbReference type="PROSITE" id="PS50885">
    <property type="entry name" value="HAMP"/>
    <property type="match status" value="1"/>
</dbReference>
<dbReference type="InterPro" id="IPR004358">
    <property type="entry name" value="Sig_transdc_His_kin-like_C"/>
</dbReference>